<dbReference type="InterPro" id="IPR029431">
    <property type="entry name" value="TP53INP"/>
</dbReference>
<evidence type="ECO:0000256" key="5">
    <source>
        <dbReference type="ARBA" id="ARBA00023015"/>
    </source>
</evidence>
<organism evidence="12 13">
    <name type="scientific">Erpetoichthys calabaricus</name>
    <name type="common">Rope fish</name>
    <name type="synonym">Calamoichthys calabaricus</name>
    <dbReference type="NCBI Taxonomy" id="27687"/>
    <lineage>
        <taxon>Eukaryota</taxon>
        <taxon>Metazoa</taxon>
        <taxon>Chordata</taxon>
        <taxon>Craniata</taxon>
        <taxon>Vertebrata</taxon>
        <taxon>Euteleostomi</taxon>
        <taxon>Actinopterygii</taxon>
        <taxon>Polypteriformes</taxon>
        <taxon>Polypteridae</taxon>
        <taxon>Erpetoichthys</taxon>
    </lineage>
</organism>
<accession>A0A8C4SAY9</accession>
<dbReference type="OrthoDB" id="10041339at2759"/>
<dbReference type="GO" id="GO:0005829">
    <property type="term" value="C:cytosol"/>
    <property type="evidence" value="ECO:0007669"/>
    <property type="project" value="UniProtKB-SubCell"/>
</dbReference>
<dbReference type="Pfam" id="PF14839">
    <property type="entry name" value="DOR"/>
    <property type="match status" value="1"/>
</dbReference>
<keyword evidence="8" id="KW-0539">Nucleus</keyword>
<evidence type="ECO:0000313" key="12">
    <source>
        <dbReference type="Ensembl" id="ENSECRP00000014240.1"/>
    </source>
</evidence>
<evidence type="ECO:0000256" key="7">
    <source>
        <dbReference type="ARBA" id="ARBA00023163"/>
    </source>
</evidence>
<feature type="region of interest" description="Disordered" evidence="11">
    <location>
        <begin position="12"/>
        <end position="35"/>
    </location>
</feature>
<reference evidence="12" key="2">
    <citation type="submission" date="2025-08" db="UniProtKB">
        <authorList>
            <consortium name="Ensembl"/>
        </authorList>
    </citation>
    <scope>IDENTIFICATION</scope>
</reference>
<dbReference type="Ensembl" id="ENSECRT00000014487.1">
    <property type="protein sequence ID" value="ENSECRP00000014240.1"/>
    <property type="gene ID" value="ENSECRG00000009510.1"/>
</dbReference>
<reference evidence="12" key="3">
    <citation type="submission" date="2025-09" db="UniProtKB">
        <authorList>
            <consortium name="Ensembl"/>
        </authorList>
    </citation>
    <scope>IDENTIFICATION</scope>
</reference>
<keyword evidence="3" id="KW-0963">Cytoplasm</keyword>
<dbReference type="GeneTree" id="ENSGT00530000063829"/>
<dbReference type="GO" id="GO:0031410">
    <property type="term" value="C:cytoplasmic vesicle"/>
    <property type="evidence" value="ECO:0007669"/>
    <property type="project" value="UniProtKB-KW"/>
</dbReference>
<dbReference type="PANTHER" id="PTHR31671">
    <property type="entry name" value="DIABETES AND OBESITY REGULATED, ISOFORM G"/>
    <property type="match status" value="1"/>
</dbReference>
<reference evidence="12" key="1">
    <citation type="submission" date="2021-06" db="EMBL/GenBank/DDBJ databases">
        <authorList>
            <consortium name="Wellcome Sanger Institute Data Sharing"/>
        </authorList>
    </citation>
    <scope>NUCLEOTIDE SEQUENCE [LARGE SCALE GENOMIC DNA]</scope>
</reference>
<keyword evidence="6" id="KW-0010">Activator</keyword>
<evidence type="ECO:0000256" key="6">
    <source>
        <dbReference type="ARBA" id="ARBA00023159"/>
    </source>
</evidence>
<evidence type="ECO:0000256" key="2">
    <source>
        <dbReference type="ARBA" id="ARBA00004514"/>
    </source>
</evidence>
<evidence type="ECO:0000256" key="4">
    <source>
        <dbReference type="ARBA" id="ARBA00023006"/>
    </source>
</evidence>
<name>A0A8C4SAY9_ERPCA</name>
<evidence type="ECO:0000256" key="10">
    <source>
        <dbReference type="ARBA" id="ARBA00034306"/>
    </source>
</evidence>
<gene>
    <name evidence="12" type="primary">TP53INP2</name>
</gene>
<protein>
    <submittedName>
        <fullName evidence="12">Tumor protein p53 inducible nuclear protein 2</fullName>
    </submittedName>
</protein>
<comment type="subcellular location">
    <subcellularLocation>
        <location evidence="2">Cytoplasm</location>
        <location evidence="2">Cytosol</location>
    </subcellularLocation>
    <subcellularLocation>
        <location evidence="1">Cytoplasmic vesicle</location>
        <location evidence="1">Autophagosome</location>
    </subcellularLocation>
    <subcellularLocation>
        <location evidence="10">Nucleus</location>
        <location evidence="10">Nuclear body</location>
    </subcellularLocation>
</comment>
<evidence type="ECO:0000256" key="9">
    <source>
        <dbReference type="ARBA" id="ARBA00023329"/>
    </source>
</evidence>
<sequence>MFQRLSSLFFGSLDQTPEGSAEPKPSVSDADEDGWLLVNLPDIHRACSGEGNWVEQEHERDRPQRLSPSSSDHSGKVMEGYATHPPSSTAGRCRTRPSSCSPDWTGFITLESPTSCPLGSSPPTPGSQSDCSGRFKPRWMDESWYVTPPPCFTAEGATPESSPLEDLLIEHPSMSVYMESGIQSINEEIETLPLHEVNLRVEPLPSGGQTISSRASRGSDTNIMSKVNQVSRVQRAKARVERRQLSRNLMQRQNCLRENLPQRRSRGKGSFVHQPCRRQFNY</sequence>
<evidence type="ECO:0000256" key="11">
    <source>
        <dbReference type="SAM" id="MobiDB-lite"/>
    </source>
</evidence>
<feature type="region of interest" description="Disordered" evidence="11">
    <location>
        <begin position="53"/>
        <end position="95"/>
    </location>
</feature>
<dbReference type="AlphaFoldDB" id="A0A8C4SAY9"/>
<evidence type="ECO:0000256" key="8">
    <source>
        <dbReference type="ARBA" id="ARBA00023242"/>
    </source>
</evidence>
<keyword evidence="4" id="KW-0072">Autophagy</keyword>
<dbReference type="GO" id="GO:0005776">
    <property type="term" value="C:autophagosome"/>
    <property type="evidence" value="ECO:0007669"/>
    <property type="project" value="UniProtKB-SubCell"/>
</dbReference>
<evidence type="ECO:0000313" key="13">
    <source>
        <dbReference type="Proteomes" id="UP000694620"/>
    </source>
</evidence>
<evidence type="ECO:0000256" key="3">
    <source>
        <dbReference type="ARBA" id="ARBA00022490"/>
    </source>
</evidence>
<dbReference type="GO" id="GO:0000045">
    <property type="term" value="P:autophagosome assembly"/>
    <property type="evidence" value="ECO:0007669"/>
    <property type="project" value="TreeGrafter"/>
</dbReference>
<dbReference type="PANTHER" id="PTHR31671:SF2">
    <property type="entry name" value="TUMOR PROTEIN P53-INDUCIBLE NUCLEAR PROTEIN 2"/>
    <property type="match status" value="1"/>
</dbReference>
<keyword evidence="9" id="KW-0968">Cytoplasmic vesicle</keyword>
<feature type="compositionally biased region" description="Basic and acidic residues" evidence="11">
    <location>
        <begin position="55"/>
        <end position="64"/>
    </location>
</feature>
<evidence type="ECO:0000256" key="1">
    <source>
        <dbReference type="ARBA" id="ARBA00004419"/>
    </source>
</evidence>
<dbReference type="Proteomes" id="UP000694620">
    <property type="component" value="Chromosome 10"/>
</dbReference>
<keyword evidence="7" id="KW-0804">Transcription</keyword>
<dbReference type="GO" id="GO:0045893">
    <property type="term" value="P:positive regulation of DNA-templated transcription"/>
    <property type="evidence" value="ECO:0007669"/>
    <property type="project" value="TreeGrafter"/>
</dbReference>
<keyword evidence="5" id="KW-0805">Transcription regulation</keyword>
<dbReference type="GO" id="GO:0016604">
    <property type="term" value="C:nuclear body"/>
    <property type="evidence" value="ECO:0007669"/>
    <property type="project" value="UniProtKB-SubCell"/>
</dbReference>
<keyword evidence="13" id="KW-1185">Reference proteome</keyword>
<proteinExistence type="predicted"/>
<feature type="compositionally biased region" description="Polar residues" evidence="11">
    <location>
        <begin position="85"/>
        <end position="95"/>
    </location>
</feature>